<dbReference type="EMBL" id="JACIJI010000003">
    <property type="protein sequence ID" value="MBB5719037.1"/>
    <property type="molecule type" value="Genomic_DNA"/>
</dbReference>
<evidence type="ECO:0000259" key="1">
    <source>
        <dbReference type="Pfam" id="PF12697"/>
    </source>
</evidence>
<dbReference type="EC" id="2.3.1.-" evidence="2"/>
<keyword evidence="3" id="KW-1185">Reference proteome</keyword>
<organism evidence="2 3">
    <name type="scientific">Stakelama sediminis</name>
    <dbReference type="NCBI Taxonomy" id="463200"/>
    <lineage>
        <taxon>Bacteria</taxon>
        <taxon>Pseudomonadati</taxon>
        <taxon>Pseudomonadota</taxon>
        <taxon>Alphaproteobacteria</taxon>
        <taxon>Sphingomonadales</taxon>
        <taxon>Sphingomonadaceae</taxon>
        <taxon>Stakelama</taxon>
    </lineage>
</organism>
<dbReference type="RefSeq" id="WP_184003845.1">
    <property type="nucleotide sequence ID" value="NZ_BAABIF010000002.1"/>
</dbReference>
<dbReference type="GO" id="GO:0016746">
    <property type="term" value="F:acyltransferase activity"/>
    <property type="evidence" value="ECO:0007669"/>
    <property type="project" value="UniProtKB-KW"/>
</dbReference>
<sequence length="331" mass="35777">MLRNETATSPERRTAALQGLTAYQKAPRHERPVLRAAARQDRACLLEIGGDGPPLVLIPSLINPPFVLDLTPGNSLAQWLAERTGRRVLLLDWGTPCADDRDQDIGWHIQSLLLPLLRTLDTPPLLVGYCLGGTLALAAAMHLPISGLALIAAPWRFSGFGPLALNDIDALWHSAQPTCEALGLVPMEVLQSGFWRLDPARTIAKYERFATLDPDSDAARAFIVLEDWANSGAPLPYAAGRQMFDDFFAMDMPGTGRWAIGDKIVDPSAVDAPIVEFISTTDRIVPAASAIGLPDQRRTSAGHVGMVVGGRARTVLWEPLADWICAAVPTT</sequence>
<dbReference type="AlphaFoldDB" id="A0A840YZS0"/>
<dbReference type="InterPro" id="IPR029058">
    <property type="entry name" value="AB_hydrolase_fold"/>
</dbReference>
<dbReference type="InterPro" id="IPR051321">
    <property type="entry name" value="PHA/PHB_synthase"/>
</dbReference>
<accession>A0A840YZS0</accession>
<dbReference type="SUPFAM" id="SSF53474">
    <property type="entry name" value="alpha/beta-Hydrolases"/>
    <property type="match status" value="1"/>
</dbReference>
<protein>
    <submittedName>
        <fullName evidence="2">Polyhydroxyalkanoate synthase</fullName>
        <ecNumber evidence="2">2.3.1.-</ecNumber>
    </submittedName>
</protein>
<comment type="caution">
    <text evidence="2">The sequence shown here is derived from an EMBL/GenBank/DDBJ whole genome shotgun (WGS) entry which is preliminary data.</text>
</comment>
<dbReference type="Pfam" id="PF12697">
    <property type="entry name" value="Abhydrolase_6"/>
    <property type="match status" value="1"/>
</dbReference>
<name>A0A840YZS0_9SPHN</name>
<evidence type="ECO:0000313" key="2">
    <source>
        <dbReference type="EMBL" id="MBB5719037.1"/>
    </source>
</evidence>
<dbReference type="PANTHER" id="PTHR36837">
    <property type="entry name" value="POLY(3-HYDROXYALKANOATE) POLYMERASE SUBUNIT PHAC"/>
    <property type="match status" value="1"/>
</dbReference>
<keyword evidence="2" id="KW-0808">Transferase</keyword>
<dbReference type="Proteomes" id="UP000554342">
    <property type="component" value="Unassembled WGS sequence"/>
</dbReference>
<feature type="domain" description="AB hydrolase-1" evidence="1">
    <location>
        <begin position="80"/>
        <end position="304"/>
    </location>
</feature>
<reference evidence="2 3" key="1">
    <citation type="submission" date="2020-08" db="EMBL/GenBank/DDBJ databases">
        <title>Genomic Encyclopedia of Type Strains, Phase IV (KMG-IV): sequencing the most valuable type-strain genomes for metagenomic binning, comparative biology and taxonomic classification.</title>
        <authorList>
            <person name="Goeker M."/>
        </authorList>
    </citation>
    <scope>NUCLEOTIDE SEQUENCE [LARGE SCALE GENOMIC DNA]</scope>
    <source>
        <strain evidence="2 3">DSM 27203</strain>
    </source>
</reference>
<proteinExistence type="predicted"/>
<evidence type="ECO:0000313" key="3">
    <source>
        <dbReference type="Proteomes" id="UP000554342"/>
    </source>
</evidence>
<gene>
    <name evidence="2" type="ORF">FHR23_001975</name>
</gene>
<dbReference type="InterPro" id="IPR000073">
    <property type="entry name" value="AB_hydrolase_1"/>
</dbReference>
<keyword evidence="2" id="KW-0012">Acyltransferase</keyword>
<dbReference type="PANTHER" id="PTHR36837:SF4">
    <property type="entry name" value="BLR0908 PROTEIN"/>
    <property type="match status" value="1"/>
</dbReference>
<dbReference type="Gene3D" id="3.40.50.1820">
    <property type="entry name" value="alpha/beta hydrolase"/>
    <property type="match status" value="1"/>
</dbReference>